<proteinExistence type="inferred from homology"/>
<dbReference type="Gene3D" id="3.40.50.720">
    <property type="entry name" value="NAD(P)-binding Rossmann-like Domain"/>
    <property type="match status" value="1"/>
</dbReference>
<feature type="domain" description="Ketoreductase" evidence="3">
    <location>
        <begin position="10"/>
        <end position="193"/>
    </location>
</feature>
<dbReference type="PRINTS" id="PR00081">
    <property type="entry name" value="GDHRDH"/>
</dbReference>
<comment type="similarity">
    <text evidence="1">Belongs to the short-chain dehydrogenases/reductases (SDR) family.</text>
</comment>
<dbReference type="InterPro" id="IPR036291">
    <property type="entry name" value="NAD(P)-bd_dom_sf"/>
</dbReference>
<reference evidence="4 5" key="1">
    <citation type="submission" date="2018-12" db="EMBL/GenBank/DDBJ databases">
        <authorList>
            <consortium name="Pathogen Informatics"/>
        </authorList>
    </citation>
    <scope>NUCLEOTIDE SEQUENCE [LARGE SCALE GENOMIC DNA]</scope>
    <source>
        <strain evidence="4 5">NCTC13193</strain>
    </source>
</reference>
<dbReference type="GO" id="GO:0032787">
    <property type="term" value="P:monocarboxylic acid metabolic process"/>
    <property type="evidence" value="ECO:0007669"/>
    <property type="project" value="UniProtKB-ARBA"/>
</dbReference>
<dbReference type="EC" id="1.1.1.100" evidence="4"/>
<organism evidence="4 5">
    <name type="scientific">Serratia fonticola</name>
    <dbReference type="NCBI Taxonomy" id="47917"/>
    <lineage>
        <taxon>Bacteria</taxon>
        <taxon>Pseudomonadati</taxon>
        <taxon>Pseudomonadota</taxon>
        <taxon>Gammaproteobacteria</taxon>
        <taxon>Enterobacterales</taxon>
        <taxon>Yersiniaceae</taxon>
        <taxon>Serratia</taxon>
    </lineage>
</organism>
<dbReference type="GO" id="GO:0004316">
    <property type="term" value="F:3-oxoacyl-[acyl-carrier-protein] reductase (NADPH) activity"/>
    <property type="evidence" value="ECO:0007669"/>
    <property type="project" value="UniProtKB-EC"/>
</dbReference>
<evidence type="ECO:0000256" key="2">
    <source>
        <dbReference type="ARBA" id="ARBA00023002"/>
    </source>
</evidence>
<dbReference type="EMBL" id="LR134492">
    <property type="protein sequence ID" value="VEI74726.1"/>
    <property type="molecule type" value="Genomic_DNA"/>
</dbReference>
<dbReference type="FunFam" id="3.40.50.720:FF:000173">
    <property type="entry name" value="3-oxoacyl-[acyl-carrier protein] reductase"/>
    <property type="match status" value="1"/>
</dbReference>
<evidence type="ECO:0000313" key="5">
    <source>
        <dbReference type="Proteomes" id="UP000270487"/>
    </source>
</evidence>
<sequence>MRKSNLMTKQWVLVTGGSRGIGRALVEELAKQWNVVFTCRSGQSASAAVIETCAGLPGWVESCICDGSDEQAVNLVAPQLLARLGAPFAVIHNAGITQDDLHIQQTGERWRQVIDTNLNAIFYWNRHLLPAMMAQGEGAMVLMSSVTGIKGNTGQTAYGASKAAMIGLGKSLALEVARFGIRVNCLLPGIIESEMTQAIPPEALKALRKQIPLRRLGKASEVARTTAFLIGDDSRYMTGQILVLDGGLTV</sequence>
<protein>
    <submittedName>
        <fullName evidence="4">3-oxoacyl-[acyl-carrier-protein] reductase FabG</fullName>
        <ecNumber evidence="4">1.1.1.100</ecNumber>
    </submittedName>
</protein>
<evidence type="ECO:0000256" key="1">
    <source>
        <dbReference type="ARBA" id="ARBA00006484"/>
    </source>
</evidence>
<dbReference type="InterPro" id="IPR050259">
    <property type="entry name" value="SDR"/>
</dbReference>
<dbReference type="InterPro" id="IPR020904">
    <property type="entry name" value="Sc_DH/Rdtase_CS"/>
</dbReference>
<dbReference type="InterPro" id="IPR057326">
    <property type="entry name" value="KR_dom"/>
</dbReference>
<dbReference type="PANTHER" id="PTHR42879">
    <property type="entry name" value="3-OXOACYL-(ACYL-CARRIER-PROTEIN) REDUCTASE"/>
    <property type="match status" value="1"/>
</dbReference>
<name>A0A448T431_SERFO</name>
<dbReference type="InterPro" id="IPR002347">
    <property type="entry name" value="SDR_fam"/>
</dbReference>
<dbReference type="PANTHER" id="PTHR42879:SF2">
    <property type="entry name" value="3-OXOACYL-[ACYL-CARRIER-PROTEIN] REDUCTASE FABG"/>
    <property type="match status" value="1"/>
</dbReference>
<evidence type="ECO:0000313" key="4">
    <source>
        <dbReference type="EMBL" id="VEI74726.1"/>
    </source>
</evidence>
<gene>
    <name evidence="4" type="primary">fabG_11</name>
    <name evidence="4" type="ORF">NCTC13193_04718</name>
</gene>
<accession>A0A448T431</accession>
<evidence type="ECO:0000259" key="3">
    <source>
        <dbReference type="SMART" id="SM00822"/>
    </source>
</evidence>
<dbReference type="AlphaFoldDB" id="A0A448T431"/>
<dbReference type="SUPFAM" id="SSF51735">
    <property type="entry name" value="NAD(P)-binding Rossmann-fold domains"/>
    <property type="match status" value="1"/>
</dbReference>
<dbReference type="PROSITE" id="PS00061">
    <property type="entry name" value="ADH_SHORT"/>
    <property type="match status" value="1"/>
</dbReference>
<dbReference type="SMART" id="SM00822">
    <property type="entry name" value="PKS_KR"/>
    <property type="match status" value="1"/>
</dbReference>
<keyword evidence="2 4" id="KW-0560">Oxidoreductase</keyword>
<dbReference type="Pfam" id="PF13561">
    <property type="entry name" value="adh_short_C2"/>
    <property type="match status" value="1"/>
</dbReference>
<dbReference type="Proteomes" id="UP000270487">
    <property type="component" value="Chromosome"/>
</dbReference>
<dbReference type="PRINTS" id="PR00080">
    <property type="entry name" value="SDRFAMILY"/>
</dbReference>